<feature type="compositionally biased region" description="Basic and acidic residues" evidence="1">
    <location>
        <begin position="90"/>
        <end position="99"/>
    </location>
</feature>
<evidence type="ECO:0000313" key="2">
    <source>
        <dbReference type="Ensembl" id="ENSGACP00000019724.1"/>
    </source>
</evidence>
<feature type="compositionally biased region" description="Basic and acidic residues" evidence="1">
    <location>
        <begin position="40"/>
        <end position="54"/>
    </location>
</feature>
<dbReference type="AlphaFoldDB" id="G3PQ39"/>
<accession>G3PQ39</accession>
<feature type="compositionally biased region" description="Pro residues" evidence="1">
    <location>
        <begin position="134"/>
        <end position="144"/>
    </location>
</feature>
<feature type="compositionally biased region" description="Basic residues" evidence="1">
    <location>
        <begin position="55"/>
        <end position="72"/>
    </location>
</feature>
<reference evidence="2" key="1">
    <citation type="submission" date="2006-01" db="EMBL/GenBank/DDBJ databases">
        <authorList>
            <person name="Lindblad-Toh K."/>
            <person name="Mauceli E."/>
            <person name="Grabherr M."/>
            <person name="Chang J.L."/>
            <person name="Lander E.S."/>
        </authorList>
    </citation>
    <scope>NUCLEOTIDE SEQUENCE [LARGE SCALE GENOMIC DNA]</scope>
</reference>
<feature type="region of interest" description="Disordered" evidence="1">
    <location>
        <begin position="1"/>
        <end position="171"/>
    </location>
</feature>
<proteinExistence type="predicted"/>
<name>G3PQ39_GASAC</name>
<dbReference type="Bgee" id="ENSGACG00000014950">
    <property type="expression patterns" value="Expressed in camera-type eye and 1 other cell type or tissue"/>
</dbReference>
<feature type="compositionally biased region" description="Low complexity" evidence="1">
    <location>
        <begin position="145"/>
        <end position="158"/>
    </location>
</feature>
<sequence length="234" mass="26542">MLQREKSPHWWRSLGRETSAPRQEMKRRAMMGSERGSPMETKRGERVKNTEEKHLRRKEPHYRAGPRLRPRERRPTARTPTGNARATPASKKEKAESRPLRGTAALSSISTPGPLWSPSPAPWRTSTQRRAVPPWTPWRCPKPPAGGRVRGGAAHRAGSNAANPKRPTANRRTFKPCALPVHPALSATTRVERPRTRTLEALYPDWRGSVISHYICIFFKLTTQGYLYFCIVSV</sequence>
<reference evidence="2" key="2">
    <citation type="submission" date="2024-04" db="UniProtKB">
        <authorList>
            <consortium name="Ensembl"/>
        </authorList>
    </citation>
    <scope>IDENTIFICATION</scope>
</reference>
<dbReference type="STRING" id="69293.ENSGACP00000019724"/>
<evidence type="ECO:0000256" key="1">
    <source>
        <dbReference type="SAM" id="MobiDB-lite"/>
    </source>
</evidence>
<dbReference type="InParanoid" id="G3PQ39"/>
<protein>
    <submittedName>
        <fullName evidence="2">Uncharacterized protein</fullName>
    </submittedName>
</protein>
<dbReference type="Ensembl" id="ENSGACT00000019762.1">
    <property type="protein sequence ID" value="ENSGACP00000019724.1"/>
    <property type="gene ID" value="ENSGACG00000014950.1"/>
</dbReference>
<organism evidence="2">
    <name type="scientific">Gasterosteus aculeatus</name>
    <name type="common">Three-spined stickleback</name>
    <dbReference type="NCBI Taxonomy" id="69293"/>
    <lineage>
        <taxon>Eukaryota</taxon>
        <taxon>Metazoa</taxon>
        <taxon>Chordata</taxon>
        <taxon>Craniata</taxon>
        <taxon>Vertebrata</taxon>
        <taxon>Euteleostomi</taxon>
        <taxon>Actinopterygii</taxon>
        <taxon>Neopterygii</taxon>
        <taxon>Teleostei</taxon>
        <taxon>Neoteleostei</taxon>
        <taxon>Acanthomorphata</taxon>
        <taxon>Eupercaria</taxon>
        <taxon>Perciformes</taxon>
        <taxon>Cottioidei</taxon>
        <taxon>Gasterosteales</taxon>
        <taxon>Gasterosteidae</taxon>
        <taxon>Gasterosteus</taxon>
    </lineage>
</organism>